<keyword evidence="2" id="KW-1185">Reference proteome</keyword>
<proteinExistence type="predicted"/>
<evidence type="ECO:0000313" key="1">
    <source>
        <dbReference type="EMBL" id="VEL25294.1"/>
    </source>
</evidence>
<comment type="caution">
    <text evidence="1">The sequence shown here is derived from an EMBL/GenBank/DDBJ whole genome shotgun (WGS) entry which is preliminary data.</text>
</comment>
<sequence length="151" mass="17365">MFIQPVHWFFVRRELVSVANGQDKSVCIIRVMAPFLPDSPRAAHVFKSFFCFCATSSWPNSSAFLPFYQPHLKRGFQPLFLGLKRLRAADQAEITATGYAVWTGGCSFRLPWQNFRIKNDNHTSPGLLRRSIMRRTKQKTLGYFVVDSALF</sequence>
<reference evidence="1" key="1">
    <citation type="submission" date="2018-11" db="EMBL/GenBank/DDBJ databases">
        <authorList>
            <consortium name="Pathogen Informatics"/>
        </authorList>
    </citation>
    <scope>NUCLEOTIDE SEQUENCE</scope>
</reference>
<dbReference type="EMBL" id="CAAALY010072848">
    <property type="protein sequence ID" value="VEL25294.1"/>
    <property type="molecule type" value="Genomic_DNA"/>
</dbReference>
<dbReference type="AlphaFoldDB" id="A0A448X0Y0"/>
<dbReference type="Proteomes" id="UP000784294">
    <property type="component" value="Unassembled WGS sequence"/>
</dbReference>
<organism evidence="1 2">
    <name type="scientific">Protopolystoma xenopodis</name>
    <dbReference type="NCBI Taxonomy" id="117903"/>
    <lineage>
        <taxon>Eukaryota</taxon>
        <taxon>Metazoa</taxon>
        <taxon>Spiralia</taxon>
        <taxon>Lophotrochozoa</taxon>
        <taxon>Platyhelminthes</taxon>
        <taxon>Monogenea</taxon>
        <taxon>Polyopisthocotylea</taxon>
        <taxon>Polystomatidea</taxon>
        <taxon>Polystomatidae</taxon>
        <taxon>Protopolystoma</taxon>
    </lineage>
</organism>
<evidence type="ECO:0000313" key="2">
    <source>
        <dbReference type="Proteomes" id="UP000784294"/>
    </source>
</evidence>
<protein>
    <submittedName>
        <fullName evidence="1">Uncharacterized protein</fullName>
    </submittedName>
</protein>
<name>A0A448X0Y0_9PLAT</name>
<accession>A0A448X0Y0</accession>
<gene>
    <name evidence="1" type="ORF">PXEA_LOCUS18734</name>
</gene>